<keyword evidence="2" id="KW-1185">Reference proteome</keyword>
<sequence length="46" mass="5415">MSQRRINSTHQAPLSTEAAFCCYIDHFVTFYKKGYRKQSFLVATRI</sequence>
<dbReference type="STRING" id="1349767.GJA_1053"/>
<gene>
    <name evidence="1" type="ORF">GJA_1053</name>
</gene>
<reference evidence="1 2" key="1">
    <citation type="journal article" date="2015" name="Genome Announc.">
        <title>Genome Sequence of Mushroom Soft-Rot Pathogen Janthinobacterium agaricidamnosum.</title>
        <authorList>
            <person name="Graupner K."/>
            <person name="Lackner G."/>
            <person name="Hertweck C."/>
        </authorList>
    </citation>
    <scope>NUCLEOTIDE SEQUENCE [LARGE SCALE GENOMIC DNA]</scope>
    <source>
        <strain evidence="2">NBRC 102515 / DSM 9628</strain>
    </source>
</reference>
<dbReference type="EMBL" id="HG322949">
    <property type="protein sequence ID" value="CDG81708.1"/>
    <property type="molecule type" value="Genomic_DNA"/>
</dbReference>
<accession>W0V2X4</accession>
<dbReference type="KEGG" id="jag:GJA_1053"/>
<dbReference type="HOGENOM" id="CLU_3184661_0_0_4"/>
<dbReference type="Proteomes" id="UP000027604">
    <property type="component" value="Chromosome I"/>
</dbReference>
<protein>
    <submittedName>
        <fullName evidence="1">Uncharacterized protein</fullName>
    </submittedName>
</protein>
<dbReference type="AlphaFoldDB" id="W0V2X4"/>
<organism evidence="1 2">
    <name type="scientific">Janthinobacterium agaricidamnosum NBRC 102515 = DSM 9628</name>
    <dbReference type="NCBI Taxonomy" id="1349767"/>
    <lineage>
        <taxon>Bacteria</taxon>
        <taxon>Pseudomonadati</taxon>
        <taxon>Pseudomonadota</taxon>
        <taxon>Betaproteobacteria</taxon>
        <taxon>Burkholderiales</taxon>
        <taxon>Oxalobacteraceae</taxon>
        <taxon>Janthinobacterium</taxon>
    </lineage>
</organism>
<evidence type="ECO:0000313" key="2">
    <source>
        <dbReference type="Proteomes" id="UP000027604"/>
    </source>
</evidence>
<evidence type="ECO:0000313" key="1">
    <source>
        <dbReference type="EMBL" id="CDG81708.1"/>
    </source>
</evidence>
<name>W0V2X4_9BURK</name>
<proteinExistence type="predicted"/>